<evidence type="ECO:0000313" key="8">
    <source>
        <dbReference type="Proteomes" id="UP000583752"/>
    </source>
</evidence>
<dbReference type="GO" id="GO:0046872">
    <property type="term" value="F:metal ion binding"/>
    <property type="evidence" value="ECO:0007669"/>
    <property type="project" value="UniProtKB-KW"/>
</dbReference>
<keyword evidence="3 4" id="KW-0408">Iron</keyword>
<dbReference type="PANTHER" id="PTHR35008">
    <property type="entry name" value="BLL4482 PROTEIN-RELATED"/>
    <property type="match status" value="1"/>
</dbReference>
<protein>
    <submittedName>
        <fullName evidence="7">Cytochrome c</fullName>
    </submittedName>
</protein>
<sequence length="289" mass="31058">MRNSSSYLAASAILMSCVVNIAAAAPPSAATLERGRYLMNGVVACANCHMARGPKGEYLMDKGLSGGMPFDDRMFKAYAPNITQDGETGIGRLTDAQLAKAIREGIRPDGSVIGPPMPIEFYRHISDDDLAAIIAVLKVEPAVRSAVPKSRFNFALPPAYGPPVMSVKAPSRADKVKYGEYLVAIGHCMECHTQRDQKGMLLMSSLGSGGRVFPGPWGESVSRNLTTHESGLKGWSDAQISKAVRAGVNRDGAPYKPPMAFQHYQNIDDADMAAITAYLRTLPPRPFGK</sequence>
<feature type="chain" id="PRO_5032337521" evidence="5">
    <location>
        <begin position="25"/>
        <end position="289"/>
    </location>
</feature>
<dbReference type="PROSITE" id="PS51007">
    <property type="entry name" value="CYTC"/>
    <property type="match status" value="2"/>
</dbReference>
<keyword evidence="8" id="KW-1185">Reference proteome</keyword>
<comment type="caution">
    <text evidence="7">The sequence shown here is derived from an EMBL/GenBank/DDBJ whole genome shotgun (WGS) entry which is preliminary data.</text>
</comment>
<dbReference type="Pfam" id="PF00034">
    <property type="entry name" value="Cytochrom_C"/>
    <property type="match status" value="1"/>
</dbReference>
<organism evidence="7 8">
    <name type="scientific">Massilia polaris</name>
    <dbReference type="NCBI Taxonomy" id="2728846"/>
    <lineage>
        <taxon>Bacteria</taxon>
        <taxon>Pseudomonadati</taxon>
        <taxon>Pseudomonadota</taxon>
        <taxon>Betaproteobacteria</taxon>
        <taxon>Burkholderiales</taxon>
        <taxon>Oxalobacteraceae</taxon>
        <taxon>Telluria group</taxon>
        <taxon>Massilia</taxon>
    </lineage>
</organism>
<name>A0A848HLR4_9BURK</name>
<evidence type="ECO:0000256" key="2">
    <source>
        <dbReference type="ARBA" id="ARBA00022723"/>
    </source>
</evidence>
<dbReference type="PROSITE" id="PS51257">
    <property type="entry name" value="PROKAR_LIPOPROTEIN"/>
    <property type="match status" value="1"/>
</dbReference>
<evidence type="ECO:0000313" key="7">
    <source>
        <dbReference type="EMBL" id="NML62132.1"/>
    </source>
</evidence>
<accession>A0A848HLR4</accession>
<keyword evidence="5" id="KW-0732">Signal</keyword>
<feature type="domain" description="Cytochrome c" evidence="6">
    <location>
        <begin position="30"/>
        <end position="141"/>
    </location>
</feature>
<dbReference type="SUPFAM" id="SSF46626">
    <property type="entry name" value="Cytochrome c"/>
    <property type="match status" value="2"/>
</dbReference>
<evidence type="ECO:0000256" key="1">
    <source>
        <dbReference type="ARBA" id="ARBA00022617"/>
    </source>
</evidence>
<reference evidence="7 8" key="1">
    <citation type="submission" date="2020-04" db="EMBL/GenBank/DDBJ databases">
        <title>Massilia sp. RP-1-19 isolated from soil.</title>
        <authorList>
            <person name="Dahal R.H."/>
        </authorList>
    </citation>
    <scope>NUCLEOTIDE SEQUENCE [LARGE SCALE GENOMIC DNA]</scope>
    <source>
        <strain evidence="7 8">RP-1-19</strain>
    </source>
</reference>
<feature type="signal peptide" evidence="5">
    <location>
        <begin position="1"/>
        <end position="24"/>
    </location>
</feature>
<dbReference type="InterPro" id="IPR036909">
    <property type="entry name" value="Cyt_c-like_dom_sf"/>
</dbReference>
<gene>
    <name evidence="7" type="ORF">HHL21_13815</name>
</gene>
<dbReference type="AlphaFoldDB" id="A0A848HLR4"/>
<proteinExistence type="predicted"/>
<evidence type="ECO:0000259" key="6">
    <source>
        <dbReference type="PROSITE" id="PS51007"/>
    </source>
</evidence>
<dbReference type="RefSeq" id="WP_169466790.1">
    <property type="nucleotide sequence ID" value="NZ_JABBGG010000007.1"/>
</dbReference>
<dbReference type="GO" id="GO:0009055">
    <property type="term" value="F:electron transfer activity"/>
    <property type="evidence" value="ECO:0007669"/>
    <property type="project" value="InterPro"/>
</dbReference>
<keyword evidence="1 4" id="KW-0349">Heme</keyword>
<dbReference type="Gene3D" id="1.10.760.10">
    <property type="entry name" value="Cytochrome c-like domain"/>
    <property type="match status" value="2"/>
</dbReference>
<dbReference type="GO" id="GO:0020037">
    <property type="term" value="F:heme binding"/>
    <property type="evidence" value="ECO:0007669"/>
    <property type="project" value="InterPro"/>
</dbReference>
<feature type="domain" description="Cytochrome c" evidence="6">
    <location>
        <begin position="174"/>
        <end position="283"/>
    </location>
</feature>
<dbReference type="InterPro" id="IPR051459">
    <property type="entry name" value="Cytochrome_c-type_DH"/>
</dbReference>
<keyword evidence="2 4" id="KW-0479">Metal-binding</keyword>
<evidence type="ECO:0000256" key="4">
    <source>
        <dbReference type="PROSITE-ProRule" id="PRU00433"/>
    </source>
</evidence>
<dbReference type="PANTHER" id="PTHR35008:SF8">
    <property type="entry name" value="ALCOHOL DEHYDROGENASE CYTOCHROME C SUBUNIT"/>
    <property type="match status" value="1"/>
</dbReference>
<evidence type="ECO:0000256" key="3">
    <source>
        <dbReference type="ARBA" id="ARBA00023004"/>
    </source>
</evidence>
<evidence type="ECO:0000256" key="5">
    <source>
        <dbReference type="SAM" id="SignalP"/>
    </source>
</evidence>
<dbReference type="InterPro" id="IPR009056">
    <property type="entry name" value="Cyt_c-like_dom"/>
</dbReference>
<dbReference type="EMBL" id="JABBGG010000007">
    <property type="protein sequence ID" value="NML62132.1"/>
    <property type="molecule type" value="Genomic_DNA"/>
</dbReference>
<dbReference type="Proteomes" id="UP000583752">
    <property type="component" value="Unassembled WGS sequence"/>
</dbReference>